<dbReference type="Proteomes" id="UP000183047">
    <property type="component" value="Unassembled WGS sequence"/>
</dbReference>
<evidence type="ECO:0000256" key="6">
    <source>
        <dbReference type="ARBA" id="ARBA00022840"/>
    </source>
</evidence>
<keyword evidence="13" id="KW-1185">Reference proteome</keyword>
<dbReference type="FunFam" id="3.40.50.300:FF:000221">
    <property type="entry name" value="Multidrug ABC transporter ATP-binding protein"/>
    <property type="match status" value="1"/>
</dbReference>
<dbReference type="PANTHER" id="PTHR24221">
    <property type="entry name" value="ATP-BINDING CASSETTE SUB-FAMILY B"/>
    <property type="match status" value="1"/>
</dbReference>
<comment type="subcellular location">
    <subcellularLocation>
        <location evidence="1">Cell membrane</location>
        <topology evidence="1">Multi-pass membrane protein</topology>
    </subcellularLocation>
</comment>
<dbReference type="PROSITE" id="PS50893">
    <property type="entry name" value="ABC_TRANSPORTER_2"/>
    <property type="match status" value="1"/>
</dbReference>
<dbReference type="GO" id="GO:0016887">
    <property type="term" value="F:ATP hydrolysis activity"/>
    <property type="evidence" value="ECO:0007669"/>
    <property type="project" value="InterPro"/>
</dbReference>
<feature type="transmembrane region" description="Helical" evidence="9">
    <location>
        <begin position="50"/>
        <end position="70"/>
    </location>
</feature>
<evidence type="ECO:0000256" key="9">
    <source>
        <dbReference type="SAM" id="Phobius"/>
    </source>
</evidence>
<evidence type="ECO:0000256" key="3">
    <source>
        <dbReference type="ARBA" id="ARBA00022475"/>
    </source>
</evidence>
<evidence type="ECO:0000256" key="5">
    <source>
        <dbReference type="ARBA" id="ARBA00022741"/>
    </source>
</evidence>
<name>A0A1G5AE34_9FIRM</name>
<dbReference type="Gene3D" id="3.40.50.300">
    <property type="entry name" value="P-loop containing nucleotide triphosphate hydrolases"/>
    <property type="match status" value="1"/>
</dbReference>
<evidence type="ECO:0000256" key="8">
    <source>
        <dbReference type="ARBA" id="ARBA00023136"/>
    </source>
</evidence>
<evidence type="ECO:0000313" key="13">
    <source>
        <dbReference type="Proteomes" id="UP000183047"/>
    </source>
</evidence>
<dbReference type="GO" id="GO:0140359">
    <property type="term" value="F:ABC-type transporter activity"/>
    <property type="evidence" value="ECO:0007669"/>
    <property type="project" value="InterPro"/>
</dbReference>
<feature type="transmembrane region" description="Helical" evidence="9">
    <location>
        <begin position="149"/>
        <end position="167"/>
    </location>
</feature>
<reference evidence="13" key="1">
    <citation type="submission" date="2016-10" db="EMBL/GenBank/DDBJ databases">
        <authorList>
            <person name="Varghese N."/>
            <person name="Submissions S."/>
        </authorList>
    </citation>
    <scope>NUCLEOTIDE SEQUENCE [LARGE SCALE GENOMIC DNA]</scope>
    <source>
        <strain evidence="13">XBD2006</strain>
    </source>
</reference>
<feature type="transmembrane region" description="Helical" evidence="9">
    <location>
        <begin position="237"/>
        <end position="258"/>
    </location>
</feature>
<dbReference type="GO" id="GO:0005886">
    <property type="term" value="C:plasma membrane"/>
    <property type="evidence" value="ECO:0007669"/>
    <property type="project" value="UniProtKB-SubCell"/>
</dbReference>
<keyword evidence="6" id="KW-0067">ATP-binding</keyword>
<dbReference type="Pfam" id="PF00664">
    <property type="entry name" value="ABC_membrane"/>
    <property type="match status" value="1"/>
</dbReference>
<dbReference type="InterPro" id="IPR027417">
    <property type="entry name" value="P-loop_NTPase"/>
</dbReference>
<accession>A0A1G5AE34</accession>
<keyword evidence="3" id="KW-1003">Cell membrane</keyword>
<dbReference type="GO" id="GO:0005524">
    <property type="term" value="F:ATP binding"/>
    <property type="evidence" value="ECO:0007669"/>
    <property type="project" value="UniProtKB-KW"/>
</dbReference>
<feature type="transmembrane region" description="Helical" evidence="9">
    <location>
        <begin position="12"/>
        <end position="30"/>
    </location>
</feature>
<evidence type="ECO:0000256" key="1">
    <source>
        <dbReference type="ARBA" id="ARBA00004651"/>
    </source>
</evidence>
<dbReference type="SUPFAM" id="SSF52540">
    <property type="entry name" value="P-loop containing nucleoside triphosphate hydrolases"/>
    <property type="match status" value="1"/>
</dbReference>
<dbReference type="SUPFAM" id="SSF90123">
    <property type="entry name" value="ABC transporter transmembrane region"/>
    <property type="match status" value="1"/>
</dbReference>
<dbReference type="InterPro" id="IPR017871">
    <property type="entry name" value="ABC_transporter-like_CS"/>
</dbReference>
<organism evidence="12 13">
    <name type="scientific">Butyrivibrio hungatei</name>
    <dbReference type="NCBI Taxonomy" id="185008"/>
    <lineage>
        <taxon>Bacteria</taxon>
        <taxon>Bacillati</taxon>
        <taxon>Bacillota</taxon>
        <taxon>Clostridia</taxon>
        <taxon>Lachnospirales</taxon>
        <taxon>Lachnospiraceae</taxon>
        <taxon>Butyrivibrio</taxon>
    </lineage>
</organism>
<dbReference type="InterPro" id="IPR003593">
    <property type="entry name" value="AAA+_ATPase"/>
</dbReference>
<dbReference type="InterPro" id="IPR003439">
    <property type="entry name" value="ABC_transporter-like_ATP-bd"/>
</dbReference>
<feature type="transmembrane region" description="Helical" evidence="9">
    <location>
        <begin position="126"/>
        <end position="143"/>
    </location>
</feature>
<feature type="domain" description="ABC transporter" evidence="10">
    <location>
        <begin position="325"/>
        <end position="558"/>
    </location>
</feature>
<evidence type="ECO:0000313" key="12">
    <source>
        <dbReference type="EMBL" id="SCX76138.1"/>
    </source>
</evidence>
<protein>
    <submittedName>
        <fullName evidence="12">ABC-type bacteriocin/lantibiotic exporter, contains an N-terminal double-glycine peptidase domain</fullName>
    </submittedName>
</protein>
<keyword evidence="4 9" id="KW-0812">Transmembrane</keyword>
<dbReference type="PROSITE" id="PS50929">
    <property type="entry name" value="ABC_TM1F"/>
    <property type="match status" value="1"/>
</dbReference>
<keyword evidence="5" id="KW-0547">Nucleotide-binding</keyword>
<dbReference type="SMART" id="SM00382">
    <property type="entry name" value="AAA"/>
    <property type="match status" value="1"/>
</dbReference>
<evidence type="ECO:0000256" key="7">
    <source>
        <dbReference type="ARBA" id="ARBA00022989"/>
    </source>
</evidence>
<gene>
    <name evidence="12" type="ORF">SAMN02910451_00166</name>
</gene>
<dbReference type="InterPro" id="IPR011527">
    <property type="entry name" value="ABC1_TM_dom"/>
</dbReference>
<dbReference type="OrthoDB" id="9762778at2"/>
<keyword evidence="2" id="KW-0813">Transport</keyword>
<evidence type="ECO:0000259" key="11">
    <source>
        <dbReference type="PROSITE" id="PS50929"/>
    </source>
</evidence>
<dbReference type="PROSITE" id="PS00211">
    <property type="entry name" value="ABC_TRANSPORTER_1"/>
    <property type="match status" value="1"/>
</dbReference>
<dbReference type="GO" id="GO:0034040">
    <property type="term" value="F:ATPase-coupled lipid transmembrane transporter activity"/>
    <property type="evidence" value="ECO:0007669"/>
    <property type="project" value="TreeGrafter"/>
</dbReference>
<proteinExistence type="predicted"/>
<keyword evidence="7 9" id="KW-1133">Transmembrane helix</keyword>
<sequence>MAIYRLLIYGYRLKQLPFFVILTLFMPIMIQKVIDFVNEGNGVNFTDVLLWLYAVLILALIYILTVYLSGKKKIIFAKLLDKEIGENLFSHMLKLPLKFFELRSHGDIIFRIQSLSIIRDMFTQRIITFLMNCGTLLVLQVYLIVVSPYIAIVAFSFAVFCGFSIMYTRRKILETNQAEISTASKLQTIQSELVHSIANIKISGTEDDIYKKWKEHFNRNLDRHVETTERSNIHSTFIASFNQIVPILILMLSMFFYVNGEISIGEVIALYSAGNTFMAVCVQIFSSMDDFLLSSQYLERIYEIIEEREEDYLCDGKEITCNGSIELKNVSFAFTNHSEPVLKDISMKIMPNQKIAIVGASGSGKSTLGKVLLGIYAPTKGNLLYNSIEFSELNKKTLRKQMGVVPQDVILLNDTIYNNIEMSRENITPEMIERASEIAQVNGEIEEMPMKYNTIISDMGTNISGGQRQRIGFARAIVNNPNVLLLDEATSSLDTINESRISEYLKSIGCTRIVIAHRISTIVDADVIYVMKDGRIVEQGNHKALMKKNGVYTKLYDNQIIESDKAAV</sequence>
<dbReference type="Pfam" id="PF00005">
    <property type="entry name" value="ABC_tran"/>
    <property type="match status" value="1"/>
</dbReference>
<dbReference type="Gene3D" id="1.20.1560.10">
    <property type="entry name" value="ABC transporter type 1, transmembrane domain"/>
    <property type="match status" value="1"/>
</dbReference>
<evidence type="ECO:0000259" key="10">
    <source>
        <dbReference type="PROSITE" id="PS50893"/>
    </source>
</evidence>
<evidence type="ECO:0000256" key="2">
    <source>
        <dbReference type="ARBA" id="ARBA00022448"/>
    </source>
</evidence>
<dbReference type="EMBL" id="FMUR01000003">
    <property type="protein sequence ID" value="SCX76138.1"/>
    <property type="molecule type" value="Genomic_DNA"/>
</dbReference>
<dbReference type="InterPro" id="IPR039421">
    <property type="entry name" value="Type_1_exporter"/>
</dbReference>
<feature type="domain" description="ABC transmembrane type-1" evidence="11">
    <location>
        <begin position="18"/>
        <end position="293"/>
    </location>
</feature>
<dbReference type="InterPro" id="IPR036640">
    <property type="entry name" value="ABC1_TM_sf"/>
</dbReference>
<evidence type="ECO:0000256" key="4">
    <source>
        <dbReference type="ARBA" id="ARBA00022692"/>
    </source>
</evidence>
<keyword evidence="8 9" id="KW-0472">Membrane</keyword>
<dbReference type="PANTHER" id="PTHR24221:SF654">
    <property type="entry name" value="ATP-BINDING CASSETTE SUB-FAMILY B MEMBER 6"/>
    <property type="match status" value="1"/>
</dbReference>
<dbReference type="AlphaFoldDB" id="A0A1G5AE34"/>